<dbReference type="NCBIfam" id="TIGR03915">
    <property type="entry name" value="SAM_7_link_chp"/>
    <property type="match status" value="1"/>
</dbReference>
<organism evidence="2 3">
    <name type="scientific">Fulvivirga sediminis</name>
    <dbReference type="NCBI Taxonomy" id="2803949"/>
    <lineage>
        <taxon>Bacteria</taxon>
        <taxon>Pseudomonadati</taxon>
        <taxon>Bacteroidota</taxon>
        <taxon>Cytophagia</taxon>
        <taxon>Cytophagales</taxon>
        <taxon>Fulvivirgaceae</taxon>
        <taxon>Fulvivirga</taxon>
    </lineage>
</organism>
<accession>A0A937JZH6</accession>
<keyword evidence="3" id="KW-1185">Reference proteome</keyword>
<evidence type="ECO:0000313" key="2">
    <source>
        <dbReference type="EMBL" id="MBL3655211.1"/>
    </source>
</evidence>
<evidence type="ECO:0000259" key="1">
    <source>
        <dbReference type="Pfam" id="PF13566"/>
    </source>
</evidence>
<dbReference type="RefSeq" id="WP_202242622.1">
    <property type="nucleotide sequence ID" value="NZ_JAESIY010000002.1"/>
</dbReference>
<dbReference type="InterPro" id="IPR023875">
    <property type="entry name" value="DNA_repair_put"/>
</dbReference>
<dbReference type="EMBL" id="JAESIY010000002">
    <property type="protein sequence ID" value="MBL3655211.1"/>
    <property type="molecule type" value="Genomic_DNA"/>
</dbReference>
<reference evidence="2" key="1">
    <citation type="submission" date="2021-01" db="EMBL/GenBank/DDBJ databases">
        <title>Fulvivirga kasyanovii gen. nov., sp nov., a novel member of the phylum Bacteroidetes isolated from seawater in a mussel farm.</title>
        <authorList>
            <person name="Zhao L.-H."/>
            <person name="Wang Z.-J."/>
        </authorList>
    </citation>
    <scope>NUCLEOTIDE SEQUENCE</scope>
    <source>
        <strain evidence="2">2943</strain>
    </source>
</reference>
<dbReference type="Pfam" id="PF13566">
    <property type="entry name" value="DUF4130"/>
    <property type="match status" value="1"/>
</dbReference>
<evidence type="ECO:0000313" key="3">
    <source>
        <dbReference type="Proteomes" id="UP000659388"/>
    </source>
</evidence>
<dbReference type="Proteomes" id="UP000659388">
    <property type="component" value="Unassembled WGS sequence"/>
</dbReference>
<sequence>MIYIYDDSFDGFLTVIFDIYDLKIQPADICRERNHQPSLFAEKRTIITDGHKAGRVLSGIKKKLSLHGVHGIYKCWLSEQVGIEMMLFRYISYAIKSKRNIENDFSDSDVLEVSQVVKKINREIHRMHAFVRFQKTRDGVYAATIAPDFDVVTLLAPHFKERYKSQQWFIYDTKRQYGIYYDLSEVVEVKLENAQWQGRNKVSRLVLAEEEKEFELWWKSYFKATSIEERANIKLHLKHVPRRYWRYLPEKV</sequence>
<dbReference type="InterPro" id="IPR025404">
    <property type="entry name" value="DUF4130"/>
</dbReference>
<proteinExistence type="predicted"/>
<comment type="caution">
    <text evidence="2">The sequence shown here is derived from an EMBL/GenBank/DDBJ whole genome shotgun (WGS) entry which is preliminary data.</text>
</comment>
<feature type="domain" description="DUF4130" evidence="1">
    <location>
        <begin position="83"/>
        <end position="250"/>
    </location>
</feature>
<name>A0A937JZH6_9BACT</name>
<gene>
    <name evidence="2" type="ORF">JL102_03660</name>
</gene>
<dbReference type="AlphaFoldDB" id="A0A937JZH6"/>
<protein>
    <submittedName>
        <fullName evidence="2">TIGR03915 family putative DNA repair protein</fullName>
    </submittedName>
</protein>